<proteinExistence type="predicted"/>
<evidence type="ECO:0000313" key="1">
    <source>
        <dbReference type="EMBL" id="MBA0560432.1"/>
    </source>
</evidence>
<dbReference type="AlphaFoldDB" id="A0A7J8M7D4"/>
<comment type="caution">
    <text evidence="1">The sequence shown here is derived from an EMBL/GenBank/DDBJ whole genome shotgun (WGS) entry which is preliminary data.</text>
</comment>
<reference evidence="1 2" key="1">
    <citation type="journal article" date="2019" name="Genome Biol. Evol.">
        <title>Insights into the evolution of the New World diploid cottons (Gossypium, subgenus Houzingenia) based on genome sequencing.</title>
        <authorList>
            <person name="Grover C.E."/>
            <person name="Arick M.A. 2nd"/>
            <person name="Thrash A."/>
            <person name="Conover J.L."/>
            <person name="Sanders W.S."/>
            <person name="Peterson D.G."/>
            <person name="Frelichowski J.E."/>
            <person name="Scheffler J.A."/>
            <person name="Scheffler B.E."/>
            <person name="Wendel J.F."/>
        </authorList>
    </citation>
    <scope>NUCLEOTIDE SEQUENCE [LARGE SCALE GENOMIC DNA]</scope>
    <source>
        <strain evidence="1">157</strain>
        <tissue evidence="1">Leaf</tissue>
    </source>
</reference>
<dbReference type="Proteomes" id="UP000593572">
    <property type="component" value="Unassembled WGS sequence"/>
</dbReference>
<dbReference type="InterPro" id="IPR036875">
    <property type="entry name" value="Znf_CCHC_sf"/>
</dbReference>
<protein>
    <recommendedName>
        <fullName evidence="3">CCHC-type domain-containing protein</fullName>
    </recommendedName>
</protein>
<keyword evidence="2" id="KW-1185">Reference proteome</keyword>
<dbReference type="EMBL" id="JABEZX010000007">
    <property type="protein sequence ID" value="MBA0560432.1"/>
    <property type="molecule type" value="Genomic_DNA"/>
</dbReference>
<organism evidence="1 2">
    <name type="scientific">Gossypium lobatum</name>
    <dbReference type="NCBI Taxonomy" id="34289"/>
    <lineage>
        <taxon>Eukaryota</taxon>
        <taxon>Viridiplantae</taxon>
        <taxon>Streptophyta</taxon>
        <taxon>Embryophyta</taxon>
        <taxon>Tracheophyta</taxon>
        <taxon>Spermatophyta</taxon>
        <taxon>Magnoliopsida</taxon>
        <taxon>eudicotyledons</taxon>
        <taxon>Gunneridae</taxon>
        <taxon>Pentapetalae</taxon>
        <taxon>rosids</taxon>
        <taxon>malvids</taxon>
        <taxon>Malvales</taxon>
        <taxon>Malvaceae</taxon>
        <taxon>Malvoideae</taxon>
        <taxon>Gossypium</taxon>
    </lineage>
</organism>
<dbReference type="GO" id="GO:0003676">
    <property type="term" value="F:nucleic acid binding"/>
    <property type="evidence" value="ECO:0007669"/>
    <property type="project" value="InterPro"/>
</dbReference>
<evidence type="ECO:0008006" key="3">
    <source>
        <dbReference type="Google" id="ProtNLM"/>
    </source>
</evidence>
<evidence type="ECO:0000313" key="2">
    <source>
        <dbReference type="Proteomes" id="UP000593572"/>
    </source>
</evidence>
<dbReference type="SUPFAM" id="SSF57756">
    <property type="entry name" value="Retrovirus zinc finger-like domains"/>
    <property type="match status" value="1"/>
</dbReference>
<dbReference type="GO" id="GO:0008270">
    <property type="term" value="F:zinc ion binding"/>
    <property type="evidence" value="ECO:0007669"/>
    <property type="project" value="InterPro"/>
</dbReference>
<sequence length="111" mass="12267">MVGTMRQMKRDIAIMATVVVAMVVMGNHEIGSGDNSPKENRGKLRCYFCEGPHMKRDCPKVSSVSAIKRNDEPEEAKPIEKKTSMVNSMVLIPKKRNGGEGLMFVDINIAS</sequence>
<accession>A0A7J8M7D4</accession>
<gene>
    <name evidence="1" type="ORF">Golob_017330</name>
</gene>
<name>A0A7J8M7D4_9ROSI</name>